<evidence type="ECO:0000256" key="1">
    <source>
        <dbReference type="ARBA" id="ARBA00004496"/>
    </source>
</evidence>
<dbReference type="EC" id="6.1.1.14" evidence="10"/>
<evidence type="ECO:0000256" key="3">
    <source>
        <dbReference type="ARBA" id="ARBA00022490"/>
    </source>
</evidence>
<evidence type="ECO:0000259" key="11">
    <source>
        <dbReference type="Pfam" id="PF05746"/>
    </source>
</evidence>
<dbReference type="AlphaFoldDB" id="A0A940PAN7"/>
<dbReference type="Proteomes" id="UP000674938">
    <property type="component" value="Unassembled WGS sequence"/>
</dbReference>
<keyword evidence="13" id="KW-1185">Reference proteome</keyword>
<evidence type="ECO:0000313" key="13">
    <source>
        <dbReference type="Proteomes" id="UP000674938"/>
    </source>
</evidence>
<dbReference type="GO" id="GO:0005524">
    <property type="term" value="F:ATP binding"/>
    <property type="evidence" value="ECO:0007669"/>
    <property type="project" value="UniProtKB-UniRule"/>
</dbReference>
<dbReference type="NCBIfam" id="TIGR00211">
    <property type="entry name" value="glyS"/>
    <property type="match status" value="1"/>
</dbReference>
<evidence type="ECO:0000313" key="12">
    <source>
        <dbReference type="EMBL" id="MBP1044120.1"/>
    </source>
</evidence>
<sequence length="696" mass="78344">MTHQFLLEIGLEEMPARVVTPSIRQLKEKTAQFLETNRLSFDSIDHFSTPRRLAIRINGLAEKQADIEEEAKGPAKKIAQDAEGNWSKAAEGFVRGQGMTTADIFYKDIKGVEYVHVNKFIPGKTAQAVLPLIADVVKSLHFPVSMHWGNHEFKYIRPIHWLVGLLDDQVIPFELVAVTSGRTSRGHRFLGSETEIDHAANYEEKLAAQFVYVNADERQALIETQIATLAKNNQWHVALDEDLLDEVNNLVEFPTAFAGSFAEKYLAIPEEVLVTSMKEHQRYFDVRDSAGKLLPFFVSVRNGNGEYLENVVKGNEKVLTARLEDAEFFFKDDQALTIDECVNKLRNVTFHEKIGSIYEKMQRVSAIAQLIGQEVGLTDTELSQLDRAAAIYKFDLVTNMVGEFPELQGIMGEKYALMQGEDPAVAQAIREHYLPVSSEGELPESRIGAVLAVADKTDSVLSFFNVGMIPSGSNDPYALRRQTYGIIRIVIQMGWNFPLVRLQHQIAEIINQDSGRFGIELAQTQDGVTEFIKGRMKQFLSARGIRHDIIEAVTNTQQSDLATMAEAATILKERHEDSDFKPSIESLTRVMNLGAKGQELLAQGVEEAVQPVLFENEAEKQLYEAVEQVEAQLNQRTLSENYEALKNLSPLIEAYFNDTMVMAEDEAVRENRLRQLFKIARMVLSFASLDLLIVKQ</sequence>
<name>A0A940PAN7_9ENTE</name>
<gene>
    <name evidence="10" type="primary">glyS</name>
    <name evidence="12" type="ORF">I6N95_24215</name>
</gene>
<protein>
    <recommendedName>
        <fullName evidence="10">Glycine--tRNA ligase beta subunit</fullName>
        <ecNumber evidence="10">6.1.1.14</ecNumber>
    </recommendedName>
    <alternativeName>
        <fullName evidence="10">Glycyl-tRNA synthetase beta subunit</fullName>
        <shortName evidence="10">GlyRS</shortName>
    </alternativeName>
</protein>
<feature type="domain" description="DALR anticodon binding" evidence="11">
    <location>
        <begin position="587"/>
        <end position="685"/>
    </location>
</feature>
<keyword evidence="3 10" id="KW-0963">Cytoplasm</keyword>
<dbReference type="RefSeq" id="WP_209532319.1">
    <property type="nucleotide sequence ID" value="NZ_JAEEGA010000022.1"/>
</dbReference>
<dbReference type="GO" id="GO:0006420">
    <property type="term" value="P:arginyl-tRNA aminoacylation"/>
    <property type="evidence" value="ECO:0007669"/>
    <property type="project" value="InterPro"/>
</dbReference>
<dbReference type="Pfam" id="PF05746">
    <property type="entry name" value="DALR_1"/>
    <property type="match status" value="1"/>
</dbReference>
<dbReference type="GO" id="GO:0004814">
    <property type="term" value="F:arginine-tRNA ligase activity"/>
    <property type="evidence" value="ECO:0007669"/>
    <property type="project" value="InterPro"/>
</dbReference>
<dbReference type="InterPro" id="IPR015944">
    <property type="entry name" value="Gly-tRNA-synth_bsu"/>
</dbReference>
<accession>A0A940PAN7</accession>
<keyword evidence="5 10" id="KW-0547">Nucleotide-binding</keyword>
<comment type="subcellular location">
    <subcellularLocation>
        <location evidence="1 10">Cytoplasm</location>
    </subcellularLocation>
</comment>
<dbReference type="GO" id="GO:0004820">
    <property type="term" value="F:glycine-tRNA ligase activity"/>
    <property type="evidence" value="ECO:0007669"/>
    <property type="project" value="UniProtKB-UniRule"/>
</dbReference>
<comment type="caution">
    <text evidence="12">The sequence shown here is derived from an EMBL/GenBank/DDBJ whole genome shotgun (WGS) entry which is preliminary data.</text>
</comment>
<keyword evidence="4 10" id="KW-0436">Ligase</keyword>
<evidence type="ECO:0000256" key="8">
    <source>
        <dbReference type="ARBA" id="ARBA00023146"/>
    </source>
</evidence>
<dbReference type="HAMAP" id="MF_00255">
    <property type="entry name" value="Gly_tRNA_synth_beta"/>
    <property type="match status" value="1"/>
</dbReference>
<evidence type="ECO:0000256" key="4">
    <source>
        <dbReference type="ARBA" id="ARBA00022598"/>
    </source>
</evidence>
<dbReference type="Pfam" id="PF02092">
    <property type="entry name" value="tRNA_synt_2f"/>
    <property type="match status" value="1"/>
</dbReference>
<dbReference type="SUPFAM" id="SSF109604">
    <property type="entry name" value="HD-domain/PDEase-like"/>
    <property type="match status" value="1"/>
</dbReference>
<evidence type="ECO:0000256" key="7">
    <source>
        <dbReference type="ARBA" id="ARBA00022917"/>
    </source>
</evidence>
<keyword evidence="8 10" id="KW-0030">Aminoacyl-tRNA synthetase</keyword>
<dbReference type="GO" id="GO:0005829">
    <property type="term" value="C:cytosol"/>
    <property type="evidence" value="ECO:0007669"/>
    <property type="project" value="TreeGrafter"/>
</dbReference>
<comment type="catalytic activity">
    <reaction evidence="9 10">
        <text>tRNA(Gly) + glycine + ATP = glycyl-tRNA(Gly) + AMP + diphosphate</text>
        <dbReference type="Rhea" id="RHEA:16013"/>
        <dbReference type="Rhea" id="RHEA-COMP:9664"/>
        <dbReference type="Rhea" id="RHEA-COMP:9683"/>
        <dbReference type="ChEBI" id="CHEBI:30616"/>
        <dbReference type="ChEBI" id="CHEBI:33019"/>
        <dbReference type="ChEBI" id="CHEBI:57305"/>
        <dbReference type="ChEBI" id="CHEBI:78442"/>
        <dbReference type="ChEBI" id="CHEBI:78522"/>
        <dbReference type="ChEBI" id="CHEBI:456215"/>
        <dbReference type="EC" id="6.1.1.14"/>
    </reaction>
</comment>
<dbReference type="PRINTS" id="PR01045">
    <property type="entry name" value="TRNASYNTHGB"/>
</dbReference>
<keyword evidence="7 10" id="KW-0648">Protein biosynthesis</keyword>
<dbReference type="GO" id="GO:0006426">
    <property type="term" value="P:glycyl-tRNA aminoacylation"/>
    <property type="evidence" value="ECO:0007669"/>
    <property type="project" value="UniProtKB-UniRule"/>
</dbReference>
<proteinExistence type="inferred from homology"/>
<dbReference type="PANTHER" id="PTHR30075">
    <property type="entry name" value="GLYCYL-TRNA SYNTHETASE"/>
    <property type="match status" value="1"/>
</dbReference>
<comment type="subunit">
    <text evidence="10">Tetramer of two alpha and two beta subunits.</text>
</comment>
<dbReference type="InterPro" id="IPR006194">
    <property type="entry name" value="Gly-tRNA-synth_heterodimer"/>
</dbReference>
<evidence type="ECO:0000256" key="6">
    <source>
        <dbReference type="ARBA" id="ARBA00022840"/>
    </source>
</evidence>
<dbReference type="InterPro" id="IPR008909">
    <property type="entry name" value="DALR_anticod-bd"/>
</dbReference>
<keyword evidence="6 10" id="KW-0067">ATP-binding</keyword>
<organism evidence="12 13">
    <name type="scientific">Vagococcus allomyrinae</name>
    <dbReference type="NCBI Taxonomy" id="2794353"/>
    <lineage>
        <taxon>Bacteria</taxon>
        <taxon>Bacillati</taxon>
        <taxon>Bacillota</taxon>
        <taxon>Bacilli</taxon>
        <taxon>Lactobacillales</taxon>
        <taxon>Enterococcaceae</taxon>
        <taxon>Vagococcus</taxon>
    </lineage>
</organism>
<dbReference type="PANTHER" id="PTHR30075:SF2">
    <property type="entry name" value="GLYCINE--TRNA LIGASE, CHLOROPLASTIC_MITOCHONDRIAL 2"/>
    <property type="match status" value="1"/>
</dbReference>
<evidence type="ECO:0000256" key="2">
    <source>
        <dbReference type="ARBA" id="ARBA00008226"/>
    </source>
</evidence>
<evidence type="ECO:0000256" key="9">
    <source>
        <dbReference type="ARBA" id="ARBA00047937"/>
    </source>
</evidence>
<evidence type="ECO:0000256" key="10">
    <source>
        <dbReference type="HAMAP-Rule" id="MF_00255"/>
    </source>
</evidence>
<dbReference type="PROSITE" id="PS50861">
    <property type="entry name" value="AA_TRNA_LIGASE_II_GLYAB"/>
    <property type="match status" value="1"/>
</dbReference>
<evidence type="ECO:0000256" key="5">
    <source>
        <dbReference type="ARBA" id="ARBA00022741"/>
    </source>
</evidence>
<dbReference type="EMBL" id="JAEEGA010000022">
    <property type="protein sequence ID" value="MBP1044120.1"/>
    <property type="molecule type" value="Genomic_DNA"/>
</dbReference>
<comment type="similarity">
    <text evidence="2 10">Belongs to the class-II aminoacyl-tRNA synthetase family.</text>
</comment>
<reference evidence="12" key="1">
    <citation type="submission" date="2020-12" db="EMBL/GenBank/DDBJ databases">
        <title>Vagococcus allomyrinae sp. nov. and Enterococcus lavae sp. nov., isolated from the larvae of Allomyrina dichotoma.</title>
        <authorList>
            <person name="Lee S.D."/>
        </authorList>
    </citation>
    <scope>NUCLEOTIDE SEQUENCE</scope>
    <source>
        <strain evidence="12">BWB3-3</strain>
    </source>
</reference>